<dbReference type="SMART" id="SM00388">
    <property type="entry name" value="HisKA"/>
    <property type="match status" value="1"/>
</dbReference>
<keyword evidence="5" id="KW-0418">Kinase</keyword>
<dbReference type="InterPro" id="IPR001789">
    <property type="entry name" value="Sig_transdc_resp-reg_receiver"/>
</dbReference>
<feature type="repeat" description="TPR" evidence="7">
    <location>
        <begin position="209"/>
        <end position="242"/>
    </location>
</feature>
<dbReference type="Gene3D" id="1.10.287.130">
    <property type="match status" value="1"/>
</dbReference>
<dbReference type="CDD" id="cd00082">
    <property type="entry name" value="HisKA"/>
    <property type="match status" value="1"/>
</dbReference>
<keyword evidence="4" id="KW-0808">Transferase</keyword>
<evidence type="ECO:0000259" key="9">
    <source>
        <dbReference type="PROSITE" id="PS50109"/>
    </source>
</evidence>
<keyword evidence="11" id="KW-0547">Nucleotide-binding</keyword>
<evidence type="ECO:0000256" key="5">
    <source>
        <dbReference type="ARBA" id="ARBA00022777"/>
    </source>
</evidence>
<dbReference type="InterPro" id="IPR005467">
    <property type="entry name" value="His_kinase_dom"/>
</dbReference>
<dbReference type="InterPro" id="IPR019734">
    <property type="entry name" value="TPR_rpt"/>
</dbReference>
<feature type="domain" description="Response regulatory" evidence="10">
    <location>
        <begin position="616"/>
        <end position="732"/>
    </location>
</feature>
<dbReference type="Pfam" id="PF13424">
    <property type="entry name" value="TPR_12"/>
    <property type="match status" value="1"/>
</dbReference>
<evidence type="ECO:0000256" key="6">
    <source>
        <dbReference type="PROSITE-ProRule" id="PRU00169"/>
    </source>
</evidence>
<dbReference type="Gene3D" id="3.30.565.10">
    <property type="entry name" value="Histidine kinase-like ATPase, C-terminal domain"/>
    <property type="match status" value="1"/>
</dbReference>
<dbReference type="CDD" id="cd17546">
    <property type="entry name" value="REC_hyHK_CKI1_RcsC-like"/>
    <property type="match status" value="1"/>
</dbReference>
<dbReference type="EMBL" id="JASDDK010000002">
    <property type="protein sequence ID" value="MDN3492341.1"/>
    <property type="molecule type" value="Genomic_DNA"/>
</dbReference>
<dbReference type="Pfam" id="PF00512">
    <property type="entry name" value="HisKA"/>
    <property type="match status" value="1"/>
</dbReference>
<evidence type="ECO:0000256" key="2">
    <source>
        <dbReference type="ARBA" id="ARBA00012438"/>
    </source>
</evidence>
<accession>A0ABT7ZTQ3</accession>
<evidence type="ECO:0000256" key="3">
    <source>
        <dbReference type="ARBA" id="ARBA00022553"/>
    </source>
</evidence>
<keyword evidence="8" id="KW-0175">Coiled coil</keyword>
<dbReference type="PROSITE" id="PS50109">
    <property type="entry name" value="HIS_KIN"/>
    <property type="match status" value="1"/>
</dbReference>
<dbReference type="Gene3D" id="3.40.50.2300">
    <property type="match status" value="1"/>
</dbReference>
<evidence type="ECO:0000256" key="4">
    <source>
        <dbReference type="ARBA" id="ARBA00022679"/>
    </source>
</evidence>
<dbReference type="Gene3D" id="1.25.40.10">
    <property type="entry name" value="Tetratricopeptide repeat domain"/>
    <property type="match status" value="1"/>
</dbReference>
<dbReference type="InterPro" id="IPR011006">
    <property type="entry name" value="CheY-like_superfamily"/>
</dbReference>
<dbReference type="PANTHER" id="PTHR43047:SF68">
    <property type="entry name" value="HISTIDINE KINASE 5"/>
    <property type="match status" value="1"/>
</dbReference>
<dbReference type="CDD" id="cd16922">
    <property type="entry name" value="HATPase_EvgS-ArcB-TorS-like"/>
    <property type="match status" value="1"/>
</dbReference>
<dbReference type="EC" id="2.7.13.3" evidence="2"/>
<dbReference type="InterPro" id="IPR036890">
    <property type="entry name" value="HATPase_C_sf"/>
</dbReference>
<feature type="modified residue" description="4-aspartylphosphate" evidence="6">
    <location>
        <position position="665"/>
    </location>
</feature>
<dbReference type="RefSeq" id="WP_290206036.1">
    <property type="nucleotide sequence ID" value="NZ_JASDDK010000002.1"/>
</dbReference>
<dbReference type="PRINTS" id="PR00344">
    <property type="entry name" value="BCTRLSENSOR"/>
</dbReference>
<reference evidence="11 12" key="1">
    <citation type="journal article" date="2023" name="Int. J. Syst. Evol. Microbiol.">
        <title>Winogradskyella bathintestinalis sp. nov., isolated from the intestine of the deep-sea loosejaw dragonfish, Malacosteus niger.</title>
        <authorList>
            <person name="Uniacke-Lowe S."/>
            <person name="Johnson C.N."/>
            <person name="Stanton C."/>
            <person name="Hill C."/>
            <person name="Ross P."/>
        </authorList>
    </citation>
    <scope>NUCLEOTIDE SEQUENCE [LARGE SCALE GENOMIC DNA]</scope>
    <source>
        <strain evidence="11 12">APC 3343</strain>
    </source>
</reference>
<evidence type="ECO:0000259" key="10">
    <source>
        <dbReference type="PROSITE" id="PS50110"/>
    </source>
</evidence>
<dbReference type="PROSITE" id="PS50005">
    <property type="entry name" value="TPR"/>
    <property type="match status" value="1"/>
</dbReference>
<evidence type="ECO:0000313" key="12">
    <source>
        <dbReference type="Proteomes" id="UP001231197"/>
    </source>
</evidence>
<dbReference type="PROSITE" id="PS50110">
    <property type="entry name" value="RESPONSE_REGULATORY"/>
    <property type="match status" value="1"/>
</dbReference>
<gene>
    <name evidence="11" type="ORF">QMA06_06385</name>
</gene>
<dbReference type="InterPro" id="IPR011990">
    <property type="entry name" value="TPR-like_helical_dom_sf"/>
</dbReference>
<organism evidence="11 12">
    <name type="scientific">Winogradskyella bathintestinalis</name>
    <dbReference type="NCBI Taxonomy" id="3035208"/>
    <lineage>
        <taxon>Bacteria</taxon>
        <taxon>Pseudomonadati</taxon>
        <taxon>Bacteroidota</taxon>
        <taxon>Flavobacteriia</taxon>
        <taxon>Flavobacteriales</taxon>
        <taxon>Flavobacteriaceae</taxon>
        <taxon>Winogradskyella</taxon>
    </lineage>
</organism>
<dbReference type="SMART" id="SM00028">
    <property type="entry name" value="TPR"/>
    <property type="match status" value="5"/>
</dbReference>
<feature type="coiled-coil region" evidence="8">
    <location>
        <begin position="346"/>
        <end position="373"/>
    </location>
</feature>
<sequence length="736" mass="83638">MVTNSTEKVYQLLEEAYTSRTNDISNSIAITKKALRLSEEINDKALIGKSLNKLALYYMVISEFEKSNVLSERAIQIFKSISTQHVGIADALYNIGSVFYKTNDFYSGLIQLLEALKIYRNADDLHGVSKVEKAVGTIYEYIGDYENAYKTYVSSFEIASKLSDRNLESNVLNNLSGLFLKNDNIELAKEKINRSIILKNQAKDTRGLGFAIYGRGKIFLKTGQYEEAKRDFFKALDIHMELNEQMGSAMCLTKLGEMYNKLQDFEKAEFVLKQSLEIAVSINSAMLKIKTYNLLYKMYKGHRNNVDALKFLELYVHEKEKITNSQTVKIIEHYDLINQMNNLENEARINKEKQKATDKINKEEQEAVRLRQEFLSIMSHEIRTPLNAITTIISILKDNIIKADKELFNSLQFASNNLINTVNDTLDFTKLDSNKSVLEVRNVNLKELCSNIINLHSNNANLKDLNLVLNSNIPPDRYYSMDQPKIGQILGNLISNAIKFTRSGGVVLNTVLIEEDDVYDTIQFSVTDSGEGISKENLDVIFDSFSQIKPVISRDQGGTGLGLAIVKKLVELHQSEIFVSSILGKGSEFYFELKLKRVLNIIKVEPIDYSKLKGKLALIADDTLINALLMKKVLKKWNVSSDLVKDGKEAVEASKIKNYDFILMDIHMPIMNGVKATKMIRNTKNKNNNTPIFAVTADVQIKERKENRTLFDAILWKPLEIEKLYLALSKISELKA</sequence>
<dbReference type="SUPFAM" id="SSF48452">
    <property type="entry name" value="TPR-like"/>
    <property type="match status" value="2"/>
</dbReference>
<dbReference type="Pfam" id="PF02518">
    <property type="entry name" value="HATPase_c"/>
    <property type="match status" value="1"/>
</dbReference>
<keyword evidence="3 6" id="KW-0597">Phosphoprotein</keyword>
<dbReference type="InterPro" id="IPR004358">
    <property type="entry name" value="Sig_transdc_His_kin-like_C"/>
</dbReference>
<dbReference type="Pfam" id="PF00072">
    <property type="entry name" value="Response_reg"/>
    <property type="match status" value="1"/>
</dbReference>
<dbReference type="Proteomes" id="UP001231197">
    <property type="component" value="Unassembled WGS sequence"/>
</dbReference>
<dbReference type="InterPro" id="IPR036097">
    <property type="entry name" value="HisK_dim/P_sf"/>
</dbReference>
<dbReference type="SUPFAM" id="SSF55874">
    <property type="entry name" value="ATPase domain of HSP90 chaperone/DNA topoisomerase II/histidine kinase"/>
    <property type="match status" value="1"/>
</dbReference>
<evidence type="ECO:0000256" key="1">
    <source>
        <dbReference type="ARBA" id="ARBA00000085"/>
    </source>
</evidence>
<evidence type="ECO:0000256" key="7">
    <source>
        <dbReference type="PROSITE-ProRule" id="PRU00339"/>
    </source>
</evidence>
<keyword evidence="11" id="KW-0067">ATP-binding</keyword>
<protein>
    <recommendedName>
        <fullName evidence="2">histidine kinase</fullName>
        <ecNumber evidence="2">2.7.13.3</ecNumber>
    </recommendedName>
</protein>
<dbReference type="SUPFAM" id="SSF52172">
    <property type="entry name" value="CheY-like"/>
    <property type="match status" value="1"/>
</dbReference>
<evidence type="ECO:0000256" key="8">
    <source>
        <dbReference type="SAM" id="Coils"/>
    </source>
</evidence>
<keyword evidence="12" id="KW-1185">Reference proteome</keyword>
<dbReference type="PANTHER" id="PTHR43047">
    <property type="entry name" value="TWO-COMPONENT HISTIDINE PROTEIN KINASE"/>
    <property type="match status" value="1"/>
</dbReference>
<dbReference type="SUPFAM" id="SSF47384">
    <property type="entry name" value="Homodimeric domain of signal transducing histidine kinase"/>
    <property type="match status" value="1"/>
</dbReference>
<dbReference type="InterPro" id="IPR003661">
    <property type="entry name" value="HisK_dim/P_dom"/>
</dbReference>
<keyword evidence="7" id="KW-0802">TPR repeat</keyword>
<dbReference type="GO" id="GO:0005524">
    <property type="term" value="F:ATP binding"/>
    <property type="evidence" value="ECO:0007669"/>
    <property type="project" value="UniProtKB-KW"/>
</dbReference>
<dbReference type="InterPro" id="IPR003594">
    <property type="entry name" value="HATPase_dom"/>
</dbReference>
<evidence type="ECO:0000313" key="11">
    <source>
        <dbReference type="EMBL" id="MDN3492341.1"/>
    </source>
</evidence>
<dbReference type="SMART" id="SM00448">
    <property type="entry name" value="REC"/>
    <property type="match status" value="1"/>
</dbReference>
<feature type="domain" description="Histidine kinase" evidence="9">
    <location>
        <begin position="377"/>
        <end position="597"/>
    </location>
</feature>
<comment type="caution">
    <text evidence="11">The sequence shown here is derived from an EMBL/GenBank/DDBJ whole genome shotgun (WGS) entry which is preliminary data.</text>
</comment>
<dbReference type="SMART" id="SM00387">
    <property type="entry name" value="HATPase_c"/>
    <property type="match status" value="1"/>
</dbReference>
<name>A0ABT7ZTQ3_9FLAO</name>
<proteinExistence type="predicted"/>
<comment type="catalytic activity">
    <reaction evidence="1">
        <text>ATP + protein L-histidine = ADP + protein N-phospho-L-histidine.</text>
        <dbReference type="EC" id="2.7.13.3"/>
    </reaction>
</comment>